<dbReference type="AlphaFoldDB" id="A0AAD6KY23"/>
<evidence type="ECO:0000256" key="2">
    <source>
        <dbReference type="SAM" id="SignalP"/>
    </source>
</evidence>
<protein>
    <submittedName>
        <fullName evidence="3">Uncharacterized protein</fullName>
    </submittedName>
</protein>
<keyword evidence="1" id="KW-0472">Membrane</keyword>
<comment type="caution">
    <text evidence="3">The sequence shown here is derived from an EMBL/GenBank/DDBJ whole genome shotgun (WGS) entry which is preliminary data.</text>
</comment>
<feature type="transmembrane region" description="Helical" evidence="1">
    <location>
        <begin position="96"/>
        <end position="124"/>
    </location>
</feature>
<name>A0AAD6KY23_9ROSI</name>
<feature type="transmembrane region" description="Helical" evidence="1">
    <location>
        <begin position="256"/>
        <end position="278"/>
    </location>
</feature>
<feature type="transmembrane region" description="Helical" evidence="1">
    <location>
        <begin position="145"/>
        <end position="171"/>
    </location>
</feature>
<feature type="transmembrane region" description="Helical" evidence="1">
    <location>
        <begin position="520"/>
        <end position="536"/>
    </location>
</feature>
<evidence type="ECO:0000256" key="1">
    <source>
        <dbReference type="SAM" id="Phobius"/>
    </source>
</evidence>
<evidence type="ECO:0000313" key="3">
    <source>
        <dbReference type="EMBL" id="KAJ6431750.1"/>
    </source>
</evidence>
<feature type="chain" id="PRO_5042274259" evidence="2">
    <location>
        <begin position="25"/>
        <end position="643"/>
    </location>
</feature>
<accession>A0AAD6KY23</accession>
<reference evidence="3 4" key="1">
    <citation type="journal article" date="2023" name="Int. J. Mol. Sci.">
        <title>De Novo Assembly and Annotation of 11 Diverse Shrub Willow (Salix) Genomes Reveals Novel Gene Organization in Sex-Linked Regions.</title>
        <authorList>
            <person name="Hyden B."/>
            <person name="Feng K."/>
            <person name="Yates T.B."/>
            <person name="Jawdy S."/>
            <person name="Cereghino C."/>
            <person name="Smart L.B."/>
            <person name="Muchero W."/>
        </authorList>
    </citation>
    <scope>NUCLEOTIDE SEQUENCE [LARGE SCALE GENOMIC DNA]</scope>
    <source>
        <tissue evidence="3">Shoot tip</tissue>
    </source>
</reference>
<dbReference type="EMBL" id="JAPFFJ010000003">
    <property type="protein sequence ID" value="KAJ6431750.1"/>
    <property type="molecule type" value="Genomic_DNA"/>
</dbReference>
<organism evidence="3 4">
    <name type="scientific">Salix udensis</name>
    <dbReference type="NCBI Taxonomy" id="889485"/>
    <lineage>
        <taxon>Eukaryota</taxon>
        <taxon>Viridiplantae</taxon>
        <taxon>Streptophyta</taxon>
        <taxon>Embryophyta</taxon>
        <taxon>Tracheophyta</taxon>
        <taxon>Spermatophyta</taxon>
        <taxon>Magnoliopsida</taxon>
        <taxon>eudicotyledons</taxon>
        <taxon>Gunneridae</taxon>
        <taxon>Pentapetalae</taxon>
        <taxon>rosids</taxon>
        <taxon>fabids</taxon>
        <taxon>Malpighiales</taxon>
        <taxon>Salicaceae</taxon>
        <taxon>Saliceae</taxon>
        <taxon>Salix</taxon>
    </lineage>
</organism>
<sequence length="643" mass="71311">MEMFVVSRFGFVFLVVSLSCSVLALPGNGPPKDPLKYILGQENLGPFRNGISETDAQAPGPSDYTLVLAARRTDRPDILHGFKRYREGWNITDPHYWASVGFTGAAGFVLAFLWFFLFGFALVAHHCCKWRFNIKHKGSSRSQRICLIMLILFTCAAAIGCILLCVGQDYFHGEAMNTLKYVVNQSDYTVQTLKNVTEYLSLAKTINIAQLVLPSNVMDDIDKLNVDLNAAADTLTEKTSENAGKIVKVFNAVRSALITVAAVMLILALLGFLLSILGHQHAIHIFVVSGWLLVVVTFILCGVFILLNNAISDTCLAMEEWVENPHAASALSSILPCVDQRTTNNTLVQSKEVITDIVNVVNTYIYTFANANPSQTDFNYYNQSGPSMPPLCYPFDSHYQDRQCESPRGVYGKCICGLAELHMHGFIIWAVHNCCLQDCKFVRDTFQEITSSHCPPLEHYLKIVNAGLGLISVGVLLCLVLWILYANCPLSEEMFAKISSPLKCSSGCTGEETKMGRSSIFELEIIAIAMYLLLLYSGKSNFVSSLFLVVSSASTIQINLRDGHSSLSLLVPEGMPMQPPDFSYLLVTRTGVAAVDRGFGDLCFQGLNLQWCWERKGEARTDWGRKEMAGKSRHVEERDLLRC</sequence>
<dbReference type="PANTHER" id="PTHR31414:SF16">
    <property type="entry name" value="TRANSMEMBRANE PROTEIN"/>
    <property type="match status" value="1"/>
</dbReference>
<evidence type="ECO:0000313" key="4">
    <source>
        <dbReference type="Proteomes" id="UP001162972"/>
    </source>
</evidence>
<keyword evidence="1" id="KW-0812">Transmembrane</keyword>
<keyword evidence="1" id="KW-1133">Transmembrane helix</keyword>
<keyword evidence="2" id="KW-0732">Signal</keyword>
<gene>
    <name evidence="3" type="ORF">OIU84_019100</name>
</gene>
<feature type="transmembrane region" description="Helical" evidence="1">
    <location>
        <begin position="463"/>
        <end position="485"/>
    </location>
</feature>
<dbReference type="Proteomes" id="UP001162972">
    <property type="component" value="Chromosome 10"/>
</dbReference>
<dbReference type="GO" id="GO:0016020">
    <property type="term" value="C:membrane"/>
    <property type="evidence" value="ECO:0007669"/>
    <property type="project" value="TreeGrafter"/>
</dbReference>
<dbReference type="InterPro" id="IPR040283">
    <property type="entry name" value="DDB_G0292058-like"/>
</dbReference>
<proteinExistence type="predicted"/>
<feature type="transmembrane region" description="Helical" evidence="1">
    <location>
        <begin position="285"/>
        <end position="307"/>
    </location>
</feature>
<dbReference type="PANTHER" id="PTHR31414">
    <property type="entry name" value="TRANSMEMBRANE PROTEIN DDB_G0292058"/>
    <property type="match status" value="1"/>
</dbReference>
<keyword evidence="4" id="KW-1185">Reference proteome</keyword>
<feature type="signal peptide" evidence="2">
    <location>
        <begin position="1"/>
        <end position="24"/>
    </location>
</feature>